<gene>
    <name evidence="13" type="ORF">E1301_Tti017483</name>
</gene>
<evidence type="ECO:0000256" key="7">
    <source>
        <dbReference type="ARBA" id="ARBA00023157"/>
    </source>
</evidence>
<comment type="caution">
    <text evidence="13">The sequence shown here is derived from an EMBL/GenBank/DDBJ whole genome shotgun (WGS) entry which is preliminary data.</text>
</comment>
<keyword evidence="7" id="KW-1015">Disulfide bond</keyword>
<dbReference type="AlphaFoldDB" id="A0A5A9NZX3"/>
<dbReference type="EMBL" id="SOYY01000012">
    <property type="protein sequence ID" value="KAA0714016.1"/>
    <property type="molecule type" value="Genomic_DNA"/>
</dbReference>
<evidence type="ECO:0000256" key="5">
    <source>
        <dbReference type="ARBA" id="ARBA00022989"/>
    </source>
</evidence>
<dbReference type="GO" id="GO:0005886">
    <property type="term" value="C:plasma membrane"/>
    <property type="evidence" value="ECO:0007669"/>
    <property type="project" value="UniProtKB-SubCell"/>
</dbReference>
<keyword evidence="4" id="KW-0732">Signal</keyword>
<evidence type="ECO:0000313" key="13">
    <source>
        <dbReference type="EMBL" id="KAA0714016.1"/>
    </source>
</evidence>
<dbReference type="InterPro" id="IPR039293">
    <property type="entry name" value="TMEM81"/>
</dbReference>
<keyword evidence="8" id="KW-0393">Immunoglobulin domain</keyword>
<feature type="transmembrane region" description="Helical" evidence="11">
    <location>
        <begin position="260"/>
        <end position="282"/>
    </location>
</feature>
<dbReference type="InterPro" id="IPR007110">
    <property type="entry name" value="Ig-like_dom"/>
</dbReference>
<comment type="function">
    <text evidence="9">Essential fertilization factor required for male fertility. Part of a conserved trimeric sperm complex with the essential fertilization factors IZUMO1 and SPACA6 which bridges sperm and oocyte membranes during fertilization by binding to IZUMO1R/JUNO on the oocyte.</text>
</comment>
<dbReference type="Proteomes" id="UP000324632">
    <property type="component" value="Chromosome 12"/>
</dbReference>
<evidence type="ECO:0000256" key="3">
    <source>
        <dbReference type="ARBA" id="ARBA00022692"/>
    </source>
</evidence>
<evidence type="ECO:0000256" key="4">
    <source>
        <dbReference type="ARBA" id="ARBA00022729"/>
    </source>
</evidence>
<evidence type="ECO:0000256" key="6">
    <source>
        <dbReference type="ARBA" id="ARBA00023136"/>
    </source>
</evidence>
<proteinExistence type="predicted"/>
<dbReference type="PANTHER" id="PTHR35670">
    <property type="entry name" value="TRANSMEMBRANE PROTEIN 81"/>
    <property type="match status" value="1"/>
</dbReference>
<sequence length="298" mass="33529">MRNVDRETPSGDVMTSPTIGIFQFLTSKPISKEALAMSYSALWLALLYWTLLQSQTKCSTLNKADLQELEKINTWVITHSSPCSTTCGLGIRTQELCPIGGTTSISTPTCKKRTVRCLDTWQCGLKTQTAISGHKLILDCIEEVMDAMGRFAFVVSWRFARGVITSDDSLFTRYEALSLDKVVLDPLREEDSGTYRCDVLDTGRHRVKRMYKGVRVISPDMLNLDFAKGLNQWEKPESLWPNITTINKGKLYPSSTLRNMVLVSVSICVALIAVIFLPLWAFNRKMPKATAQPFHDNF</sequence>
<feature type="domain" description="Ig-like" evidence="12">
    <location>
        <begin position="108"/>
        <end position="199"/>
    </location>
</feature>
<evidence type="ECO:0000256" key="9">
    <source>
        <dbReference type="ARBA" id="ARBA00049937"/>
    </source>
</evidence>
<evidence type="ECO:0000256" key="11">
    <source>
        <dbReference type="SAM" id="Phobius"/>
    </source>
</evidence>
<evidence type="ECO:0000313" key="14">
    <source>
        <dbReference type="Proteomes" id="UP000324632"/>
    </source>
</evidence>
<evidence type="ECO:0000259" key="12">
    <source>
        <dbReference type="PROSITE" id="PS50835"/>
    </source>
</evidence>
<evidence type="ECO:0000256" key="8">
    <source>
        <dbReference type="ARBA" id="ARBA00023319"/>
    </source>
</evidence>
<dbReference type="Gene3D" id="2.60.40.10">
    <property type="entry name" value="Immunoglobulins"/>
    <property type="match status" value="1"/>
</dbReference>
<comment type="subcellular location">
    <subcellularLocation>
        <location evidence="1">Cell membrane</location>
        <topology evidence="1">Single-pass type I membrane protein</topology>
    </subcellularLocation>
</comment>
<dbReference type="InterPro" id="IPR013783">
    <property type="entry name" value="Ig-like_fold"/>
</dbReference>
<dbReference type="PANTHER" id="PTHR35670:SF1">
    <property type="entry name" value="TRANSMEMBRANE PROTEIN 81"/>
    <property type="match status" value="1"/>
</dbReference>
<evidence type="ECO:0000256" key="2">
    <source>
        <dbReference type="ARBA" id="ARBA00022475"/>
    </source>
</evidence>
<dbReference type="PROSITE" id="PS50835">
    <property type="entry name" value="IG_LIKE"/>
    <property type="match status" value="1"/>
</dbReference>
<keyword evidence="2" id="KW-1003">Cell membrane</keyword>
<reference evidence="13 14" key="1">
    <citation type="journal article" date="2019" name="Mol. Ecol. Resour.">
        <title>Chromosome-level genome assembly of Triplophysa tibetana, a fish adapted to the harsh high-altitude environment of the Tibetan Plateau.</title>
        <authorList>
            <person name="Yang X."/>
            <person name="Liu H."/>
            <person name="Ma Z."/>
            <person name="Zou Y."/>
            <person name="Zou M."/>
            <person name="Mao Y."/>
            <person name="Li X."/>
            <person name="Wang H."/>
            <person name="Chen T."/>
            <person name="Wang W."/>
            <person name="Yang R."/>
        </authorList>
    </citation>
    <scope>NUCLEOTIDE SEQUENCE [LARGE SCALE GENOMIC DNA]</scope>
    <source>
        <strain evidence="13">TTIB1903HZAU</strain>
        <tissue evidence="13">Muscle</tissue>
    </source>
</reference>
<keyword evidence="5 11" id="KW-1133">Transmembrane helix</keyword>
<evidence type="ECO:0000256" key="1">
    <source>
        <dbReference type="ARBA" id="ARBA00004251"/>
    </source>
</evidence>
<keyword evidence="3 11" id="KW-0812">Transmembrane</keyword>
<evidence type="ECO:0000256" key="10">
    <source>
        <dbReference type="ARBA" id="ARBA00050022"/>
    </source>
</evidence>
<name>A0A5A9NZX3_9TELE</name>
<keyword evidence="6 11" id="KW-0472">Membrane</keyword>
<keyword evidence="14" id="KW-1185">Reference proteome</keyword>
<dbReference type="InterPro" id="IPR036179">
    <property type="entry name" value="Ig-like_dom_sf"/>
</dbReference>
<protein>
    <recommendedName>
        <fullName evidence="10">Transmembrane protein 81</fullName>
    </recommendedName>
</protein>
<organism evidence="13 14">
    <name type="scientific">Triplophysa tibetana</name>
    <dbReference type="NCBI Taxonomy" id="1572043"/>
    <lineage>
        <taxon>Eukaryota</taxon>
        <taxon>Metazoa</taxon>
        <taxon>Chordata</taxon>
        <taxon>Craniata</taxon>
        <taxon>Vertebrata</taxon>
        <taxon>Euteleostomi</taxon>
        <taxon>Actinopterygii</taxon>
        <taxon>Neopterygii</taxon>
        <taxon>Teleostei</taxon>
        <taxon>Ostariophysi</taxon>
        <taxon>Cypriniformes</taxon>
        <taxon>Nemacheilidae</taxon>
        <taxon>Triplophysa</taxon>
    </lineage>
</organism>
<dbReference type="SUPFAM" id="SSF48726">
    <property type="entry name" value="Immunoglobulin"/>
    <property type="match status" value="1"/>
</dbReference>
<accession>A0A5A9NZX3</accession>